<dbReference type="InterPro" id="IPR010359">
    <property type="entry name" value="IrrE_HExxH"/>
</dbReference>
<dbReference type="AlphaFoldDB" id="D2ZQN0"/>
<gene>
    <name evidence="2" type="ORF">METSMIF1_03160</name>
</gene>
<accession>D2ZQN0</accession>
<sequence>MNSIALAETLRHEWGIESFASANIRSLVYNNIQNLTVLWFPMKKNISGCCSKTKDDKVIFINTNHTIGRQNFTLAHEIYHLLYEDVDDFIVCGVNNNSQSEKNADNFASTLLMPDSALYWFKSKNQIEDWSLEDIIKCEQYYQVSHHTMLIRLKNLNWINKNQFDNFKSNIIREADKLGYDTNLYKTSPENQKYSSIGELIRLTEKAYDNKKITGGKRREILLKSFRNDVLYNGADNLE</sequence>
<evidence type="ECO:0000259" key="1">
    <source>
        <dbReference type="Pfam" id="PF06114"/>
    </source>
</evidence>
<reference evidence="2 3" key="1">
    <citation type="submission" date="2010-01" db="EMBL/GenBank/DDBJ databases">
        <authorList>
            <person name="Weinstock G."/>
            <person name="Sodergren E."/>
            <person name="Clifton S."/>
            <person name="Fulton L."/>
            <person name="Fulton B."/>
            <person name="Courtney L."/>
            <person name="Fronick C."/>
            <person name="Harrison M."/>
            <person name="Strong C."/>
            <person name="Farmer C."/>
            <person name="Delahaunty K."/>
            <person name="Markovic C."/>
            <person name="Hall O."/>
            <person name="Minx P."/>
            <person name="Tomlinson C."/>
            <person name="Mitreva M."/>
            <person name="Nelson J."/>
            <person name="Hou S."/>
            <person name="Wollam A."/>
            <person name="Pepin K.H."/>
            <person name="Johnson M."/>
            <person name="Bhonagiri V."/>
            <person name="Nash W.E."/>
            <person name="Warren W."/>
            <person name="Chinwalla A."/>
            <person name="Mardis E.R."/>
            <person name="Wilson R.K."/>
        </authorList>
    </citation>
    <scope>NUCLEOTIDE SEQUENCE [LARGE SCALE GENOMIC DNA]</scope>
    <source>
        <strain evidence="2 3">DSM 2374</strain>
    </source>
</reference>
<dbReference type="PANTHER" id="PTHR43236">
    <property type="entry name" value="ANTITOXIN HIGA1"/>
    <property type="match status" value="1"/>
</dbReference>
<dbReference type="RefSeq" id="WP_004033407.1">
    <property type="nucleotide sequence ID" value="NZ_GG704759.1"/>
</dbReference>
<evidence type="ECO:0000313" key="2">
    <source>
        <dbReference type="EMBL" id="EFC93577.1"/>
    </source>
</evidence>
<proteinExistence type="predicted"/>
<dbReference type="PATRIC" id="fig|521002.11.peg.1129"/>
<dbReference type="Pfam" id="PF06114">
    <property type="entry name" value="Peptidase_M78"/>
    <property type="match status" value="1"/>
</dbReference>
<dbReference type="HOGENOM" id="CLU_088575_1_0_2"/>
<name>D2ZQN0_METSM</name>
<organism evidence="2 3">
    <name type="scientific">Methanobrevibacter smithii DSM 2374</name>
    <dbReference type="NCBI Taxonomy" id="521002"/>
    <lineage>
        <taxon>Archaea</taxon>
        <taxon>Methanobacteriati</taxon>
        <taxon>Methanobacteriota</taxon>
        <taxon>Methanomada group</taxon>
        <taxon>Methanobacteria</taxon>
        <taxon>Methanobacteriales</taxon>
        <taxon>Methanobacteriaceae</taxon>
        <taxon>Methanobrevibacter</taxon>
    </lineage>
</organism>
<dbReference type="PANTHER" id="PTHR43236:SF2">
    <property type="entry name" value="BLL0069 PROTEIN"/>
    <property type="match status" value="1"/>
</dbReference>
<protein>
    <submittedName>
        <fullName evidence="2">Putative toxin-antitoxin system, toxin component</fullName>
    </submittedName>
</protein>
<dbReference type="Gene3D" id="1.10.10.2910">
    <property type="match status" value="1"/>
</dbReference>
<comment type="caution">
    <text evidence="2">The sequence shown here is derived from an EMBL/GenBank/DDBJ whole genome shotgun (WGS) entry which is preliminary data.</text>
</comment>
<evidence type="ECO:0000313" key="3">
    <source>
        <dbReference type="Proteomes" id="UP000004028"/>
    </source>
</evidence>
<feature type="domain" description="IrrE N-terminal-like" evidence="1">
    <location>
        <begin position="54"/>
        <end position="154"/>
    </location>
</feature>
<dbReference type="EMBL" id="ABYV02000006">
    <property type="protein sequence ID" value="EFC93577.1"/>
    <property type="molecule type" value="Genomic_DNA"/>
</dbReference>
<dbReference type="Proteomes" id="UP000004028">
    <property type="component" value="Unassembled WGS sequence"/>
</dbReference>
<dbReference type="InterPro" id="IPR052345">
    <property type="entry name" value="Rad_response_metalloprotease"/>
</dbReference>